<reference evidence="3 4" key="1">
    <citation type="journal article" date="2011" name="BMC Genomics">
        <title>Genome-wide analysis of the role of GlnR in Streptomyces venezuelae provides new insights into global nitrogen regulation in actinomycetes.</title>
        <authorList>
            <person name="Pullan S.T."/>
            <person name="Bibb M.J."/>
            <person name="Merrick M."/>
        </authorList>
    </citation>
    <scope>NUCLEOTIDE SEQUENCE [LARGE SCALE GENOMIC DNA]</scope>
    <source>
        <strain evidence="3">ATCC 10712</strain>
    </source>
</reference>
<dbReference type="RefSeq" id="WP_015033567.1">
    <property type="nucleotide sequence ID" value="NC_018750.1"/>
</dbReference>
<name>F2R2A0_STRVP</name>
<evidence type="ECO:0000313" key="4">
    <source>
        <dbReference type="Proteomes" id="UP000006854"/>
    </source>
</evidence>
<gene>
    <name evidence="3" type="ordered locus">SVEN_2363</name>
</gene>
<dbReference type="HOGENOM" id="CLU_2738498_0_0_11"/>
<dbReference type="EMBL" id="FR845719">
    <property type="protein sequence ID" value="CCA55649.1"/>
    <property type="molecule type" value="Genomic_DNA"/>
</dbReference>
<dbReference type="AlphaFoldDB" id="F2R2A0"/>
<sequence>MPDTAETTDFLLAAAAQEGLGDTLRLVLLVSIVGGVLVAWFLLRGYRADDTGADGRGGGDGRDGADGTAGIDTDRDANA</sequence>
<accession>F2R2A0</accession>
<evidence type="ECO:0000313" key="3">
    <source>
        <dbReference type="EMBL" id="CCA55649.1"/>
    </source>
</evidence>
<feature type="region of interest" description="Disordered" evidence="1">
    <location>
        <begin position="49"/>
        <end position="79"/>
    </location>
</feature>
<dbReference type="KEGG" id="sve:SVEN_2363"/>
<dbReference type="STRING" id="953739.SVEN_2363"/>
<keyword evidence="4" id="KW-1185">Reference proteome</keyword>
<feature type="transmembrane region" description="Helical" evidence="2">
    <location>
        <begin position="26"/>
        <end position="43"/>
    </location>
</feature>
<dbReference type="Proteomes" id="UP000006854">
    <property type="component" value="Chromosome"/>
</dbReference>
<dbReference type="PATRIC" id="fig|953739.5.peg.4520"/>
<evidence type="ECO:0000256" key="1">
    <source>
        <dbReference type="SAM" id="MobiDB-lite"/>
    </source>
</evidence>
<organism evidence="3 4">
    <name type="scientific">Streptomyces venezuelae (strain ATCC 10712 / CBS 650.69 / DSM 40230 / JCM 4526 / NBRC 13096 / PD 04745)</name>
    <dbReference type="NCBI Taxonomy" id="953739"/>
    <lineage>
        <taxon>Bacteria</taxon>
        <taxon>Bacillati</taxon>
        <taxon>Actinomycetota</taxon>
        <taxon>Actinomycetes</taxon>
        <taxon>Kitasatosporales</taxon>
        <taxon>Streptomycetaceae</taxon>
        <taxon>Streptomyces</taxon>
    </lineage>
</organism>
<evidence type="ECO:0000256" key="2">
    <source>
        <dbReference type="SAM" id="Phobius"/>
    </source>
</evidence>
<keyword evidence="2" id="KW-1133">Transmembrane helix</keyword>
<keyword evidence="2" id="KW-0472">Membrane</keyword>
<proteinExistence type="predicted"/>
<keyword evidence="2" id="KW-0812">Transmembrane</keyword>
<dbReference type="eggNOG" id="ENOG502ZSAP">
    <property type="taxonomic scope" value="Bacteria"/>
</dbReference>
<protein>
    <submittedName>
        <fullName evidence="3">Uncharacterized protein</fullName>
    </submittedName>
</protein>
<dbReference type="GeneID" id="51862931"/>